<evidence type="ECO:0008006" key="3">
    <source>
        <dbReference type="Google" id="ProtNLM"/>
    </source>
</evidence>
<organism evidence="1 2">
    <name type="scientific">Knoellia aerolata DSM 18566</name>
    <dbReference type="NCBI Taxonomy" id="1385519"/>
    <lineage>
        <taxon>Bacteria</taxon>
        <taxon>Bacillati</taxon>
        <taxon>Actinomycetota</taxon>
        <taxon>Actinomycetes</taxon>
        <taxon>Micrococcales</taxon>
        <taxon>Intrasporangiaceae</taxon>
        <taxon>Knoellia</taxon>
    </lineage>
</organism>
<dbReference type="EMBL" id="AVPL01000015">
    <property type="protein sequence ID" value="KGN41590.1"/>
    <property type="molecule type" value="Genomic_DNA"/>
</dbReference>
<dbReference type="PANTHER" id="PTHR33973">
    <property type="entry name" value="OS07G0153300 PROTEIN"/>
    <property type="match status" value="1"/>
</dbReference>
<dbReference type="InterPro" id="IPR010775">
    <property type="entry name" value="DUF1365"/>
</dbReference>
<reference evidence="1 2" key="1">
    <citation type="submission" date="2013-08" db="EMBL/GenBank/DDBJ databases">
        <title>The genome sequence of Knoellia aerolata.</title>
        <authorList>
            <person name="Zhu W."/>
            <person name="Wang G."/>
        </authorList>
    </citation>
    <scope>NUCLEOTIDE SEQUENCE [LARGE SCALE GENOMIC DNA]</scope>
    <source>
        <strain evidence="1 2">DSM 18566</strain>
    </source>
</reference>
<dbReference type="RefSeq" id="WP_245618294.1">
    <property type="nucleotide sequence ID" value="NZ_AVPL01000015.1"/>
</dbReference>
<dbReference type="eggNOG" id="COG3496">
    <property type="taxonomic scope" value="Bacteria"/>
</dbReference>
<proteinExistence type="predicted"/>
<dbReference type="PANTHER" id="PTHR33973:SF4">
    <property type="entry name" value="OS07G0153300 PROTEIN"/>
    <property type="match status" value="1"/>
</dbReference>
<name>A0A0A0JW25_9MICO</name>
<accession>A0A0A0JW25</accession>
<dbReference type="Pfam" id="PF07103">
    <property type="entry name" value="DUF1365"/>
    <property type="match status" value="1"/>
</dbReference>
<dbReference type="Proteomes" id="UP000030013">
    <property type="component" value="Unassembled WGS sequence"/>
</dbReference>
<dbReference type="STRING" id="1385519.N801_18395"/>
<comment type="caution">
    <text evidence="1">The sequence shown here is derived from an EMBL/GenBank/DDBJ whole genome shotgun (WGS) entry which is preliminary data.</text>
</comment>
<evidence type="ECO:0000313" key="2">
    <source>
        <dbReference type="Proteomes" id="UP000030013"/>
    </source>
</evidence>
<dbReference type="AlphaFoldDB" id="A0A0A0JW25"/>
<sequence>MTETLPGTGVVSVELPTLPSLVVGRVHHVRHTPLRRTFTNRHYQWLLDLDEPLDLPRWLGPVASFRPEDHLSGPATLPELKANVLRCLERDGIPTEGVTRVVALTHARVLGHVFDPMTAYWCLTASGELRGVVVEVHNTYGGRHAYAVRPDARGAASVGKDFYVSPFNDTTGEYAIRFHLDAERVSVAIRLHREGELVFTAVVDGELVPGTPRAVVATVARHPFMTQQVSALIRMHGIRLWARRLPVQRRPAESLETVR</sequence>
<gene>
    <name evidence="1" type="ORF">N801_18395</name>
</gene>
<keyword evidence="2" id="KW-1185">Reference proteome</keyword>
<protein>
    <recommendedName>
        <fullName evidence="3">DUF1365 domain-containing protein</fullName>
    </recommendedName>
</protein>
<evidence type="ECO:0000313" key="1">
    <source>
        <dbReference type="EMBL" id="KGN41590.1"/>
    </source>
</evidence>